<feature type="signal peptide" evidence="1">
    <location>
        <begin position="1"/>
        <end position="21"/>
    </location>
</feature>
<proteinExistence type="predicted"/>
<dbReference type="EMBL" id="CAJPWZ010000298">
    <property type="protein sequence ID" value="CAG2189619.1"/>
    <property type="molecule type" value="Genomic_DNA"/>
</dbReference>
<sequence length="213" mass="22528">MNKLILLALVVVALECVPVKYVPIVKHVPVYKTVPKYIPRYIRVPVYNTIVKYVPKAVKVYVPKEKIVEVPVHHHTEKVIEVPVPEPAIHHKPDVIVAGGAILTCDILLADNIQIGGGNDFGFDAAWENDFQFNGGAVISSYFSSGGGGVFSSGGGGGGGPLSLAANGAGGANVMKLGNGIEVIDTGAAKIFDLGFGPENLEKILQTQAVRLY</sequence>
<comment type="caution">
    <text evidence="2">The sequence shown here is derived from an EMBL/GenBank/DDBJ whole genome shotgun (WGS) entry which is preliminary data.</text>
</comment>
<accession>A0A8S3Q5U8</accession>
<reference evidence="2" key="1">
    <citation type="submission" date="2021-03" db="EMBL/GenBank/DDBJ databases">
        <authorList>
            <person name="Bekaert M."/>
        </authorList>
    </citation>
    <scope>NUCLEOTIDE SEQUENCE</scope>
</reference>
<dbReference type="AlphaFoldDB" id="A0A8S3Q5U8"/>
<evidence type="ECO:0000313" key="3">
    <source>
        <dbReference type="Proteomes" id="UP000683360"/>
    </source>
</evidence>
<name>A0A8S3Q5U8_MYTED</name>
<organism evidence="2 3">
    <name type="scientific">Mytilus edulis</name>
    <name type="common">Blue mussel</name>
    <dbReference type="NCBI Taxonomy" id="6550"/>
    <lineage>
        <taxon>Eukaryota</taxon>
        <taxon>Metazoa</taxon>
        <taxon>Spiralia</taxon>
        <taxon>Lophotrochozoa</taxon>
        <taxon>Mollusca</taxon>
        <taxon>Bivalvia</taxon>
        <taxon>Autobranchia</taxon>
        <taxon>Pteriomorphia</taxon>
        <taxon>Mytilida</taxon>
        <taxon>Mytiloidea</taxon>
        <taxon>Mytilidae</taxon>
        <taxon>Mytilinae</taxon>
        <taxon>Mytilus</taxon>
    </lineage>
</organism>
<dbReference type="Proteomes" id="UP000683360">
    <property type="component" value="Unassembled WGS sequence"/>
</dbReference>
<protein>
    <submittedName>
        <fullName evidence="2">Uncharacterized protein</fullName>
    </submittedName>
</protein>
<evidence type="ECO:0000313" key="2">
    <source>
        <dbReference type="EMBL" id="CAG2189619.1"/>
    </source>
</evidence>
<feature type="chain" id="PRO_5035895990" evidence="1">
    <location>
        <begin position="22"/>
        <end position="213"/>
    </location>
</feature>
<keyword evidence="1" id="KW-0732">Signal</keyword>
<evidence type="ECO:0000256" key="1">
    <source>
        <dbReference type="SAM" id="SignalP"/>
    </source>
</evidence>
<gene>
    <name evidence="2" type="ORF">MEDL_4974</name>
</gene>
<dbReference type="OrthoDB" id="6160962at2759"/>
<keyword evidence="3" id="KW-1185">Reference proteome</keyword>